<dbReference type="OrthoDB" id="9814490at2"/>
<dbReference type="GO" id="GO:0008374">
    <property type="term" value="F:O-acyltransferase activity"/>
    <property type="evidence" value="ECO:0007669"/>
    <property type="project" value="TreeGrafter"/>
</dbReference>
<name>A0A1G7UJ55_9FLAO</name>
<organism evidence="3 4">
    <name type="scientific">Psychroflexus sediminis</name>
    <dbReference type="NCBI Taxonomy" id="470826"/>
    <lineage>
        <taxon>Bacteria</taxon>
        <taxon>Pseudomonadati</taxon>
        <taxon>Bacteroidota</taxon>
        <taxon>Flavobacteriia</taxon>
        <taxon>Flavobacteriales</taxon>
        <taxon>Flavobacteriaceae</taxon>
        <taxon>Psychroflexus</taxon>
    </lineage>
</organism>
<gene>
    <name evidence="3" type="ORF">SAMN04488027_102113</name>
</gene>
<evidence type="ECO:0000313" key="3">
    <source>
        <dbReference type="EMBL" id="SDG47585.1"/>
    </source>
</evidence>
<keyword evidence="2 3" id="KW-0808">Transferase</keyword>
<dbReference type="Gene3D" id="2.160.10.10">
    <property type="entry name" value="Hexapeptide repeat proteins"/>
    <property type="match status" value="1"/>
</dbReference>
<reference evidence="3 4" key="1">
    <citation type="submission" date="2016-10" db="EMBL/GenBank/DDBJ databases">
        <authorList>
            <person name="de Groot N.N."/>
        </authorList>
    </citation>
    <scope>NUCLEOTIDE SEQUENCE [LARGE SCALE GENOMIC DNA]</scope>
    <source>
        <strain evidence="3 4">DSM 19803</strain>
    </source>
</reference>
<keyword evidence="4" id="KW-1185">Reference proteome</keyword>
<protein>
    <submittedName>
        <fullName evidence="3">Putative colanic acid biosynthesis acetyltransferase WcaF</fullName>
    </submittedName>
</protein>
<dbReference type="EMBL" id="FNCW01000002">
    <property type="protein sequence ID" value="SDG47585.1"/>
    <property type="molecule type" value="Genomic_DNA"/>
</dbReference>
<dbReference type="AlphaFoldDB" id="A0A1G7UJ55"/>
<evidence type="ECO:0000313" key="4">
    <source>
        <dbReference type="Proteomes" id="UP000199296"/>
    </source>
</evidence>
<evidence type="ECO:0000256" key="2">
    <source>
        <dbReference type="ARBA" id="ARBA00022679"/>
    </source>
</evidence>
<dbReference type="CDD" id="cd05825">
    <property type="entry name" value="LbH_wcaF_like"/>
    <property type="match status" value="1"/>
</dbReference>
<comment type="similarity">
    <text evidence="1">Belongs to the transferase hexapeptide repeat family.</text>
</comment>
<accession>A0A1G7UJ55</accession>
<dbReference type="Proteomes" id="UP000199296">
    <property type="component" value="Unassembled WGS sequence"/>
</dbReference>
<dbReference type="SUPFAM" id="SSF51161">
    <property type="entry name" value="Trimeric LpxA-like enzymes"/>
    <property type="match status" value="1"/>
</dbReference>
<dbReference type="STRING" id="470826.SAMN04488027_102113"/>
<dbReference type="InterPro" id="IPR051159">
    <property type="entry name" value="Hexapeptide_acetyltransf"/>
</dbReference>
<dbReference type="PANTHER" id="PTHR23416:SF23">
    <property type="entry name" value="ACETYLTRANSFERASE C18B11.09C-RELATED"/>
    <property type="match status" value="1"/>
</dbReference>
<proteinExistence type="inferred from homology"/>
<evidence type="ECO:0000256" key="1">
    <source>
        <dbReference type="ARBA" id="ARBA00007274"/>
    </source>
</evidence>
<dbReference type="RefSeq" id="WP_093365030.1">
    <property type="nucleotide sequence ID" value="NZ_FNCW01000002.1"/>
</dbReference>
<dbReference type="InterPro" id="IPR011004">
    <property type="entry name" value="Trimer_LpxA-like_sf"/>
</dbReference>
<dbReference type="PANTHER" id="PTHR23416">
    <property type="entry name" value="SIALIC ACID SYNTHASE-RELATED"/>
    <property type="match status" value="1"/>
</dbReference>
<sequence>MIFELDKFQLPPNFRGRSKWTVQLWWLVYALLFKPSPQVFYGWRRFLLRSFGAQIGKKVIIRPSAQITYPWKVTIGDYSWIGDEVVLYSLGEIEIGNNTVISQRSYICTGSHDYDKIDFPIYAKKILITDGCWLATDVFVAPDVTIKKGTVVGARSSVFKNLDEFSVYAGSPAKFIRIRKIE</sequence>
<dbReference type="GO" id="GO:0005829">
    <property type="term" value="C:cytosol"/>
    <property type="evidence" value="ECO:0007669"/>
    <property type="project" value="TreeGrafter"/>
</dbReference>
<dbReference type="NCBIfam" id="NF007797">
    <property type="entry name" value="PRK10502.1"/>
    <property type="match status" value="1"/>
</dbReference>